<dbReference type="RefSeq" id="WP_165008576.1">
    <property type="nucleotide sequence ID" value="NZ_CP064954.1"/>
</dbReference>
<evidence type="ECO:0000313" key="2">
    <source>
        <dbReference type="Proteomes" id="UP000594681"/>
    </source>
</evidence>
<dbReference type="EMBL" id="CP064954">
    <property type="protein sequence ID" value="QPK79718.1"/>
    <property type="molecule type" value="Genomic_DNA"/>
</dbReference>
<dbReference type="AlphaFoldDB" id="A0A7T0KF93"/>
<gene>
    <name evidence="1" type="ORF">G7Y31_03165</name>
</gene>
<evidence type="ECO:0000313" key="1">
    <source>
        <dbReference type="EMBL" id="QPK79718.1"/>
    </source>
</evidence>
<reference evidence="1 2" key="1">
    <citation type="submission" date="2020-11" db="EMBL/GenBank/DDBJ databases">
        <title>Corynebacterium sp. ZJ-599.</title>
        <authorList>
            <person name="Zhou J."/>
        </authorList>
    </citation>
    <scope>NUCLEOTIDE SEQUENCE [LARGE SCALE GENOMIC DNA]</scope>
    <source>
        <strain evidence="1 2">ZJ-599</strain>
    </source>
</reference>
<accession>A0A7T0KF93</accession>
<dbReference type="Gene3D" id="3.40.50.720">
    <property type="entry name" value="NAD(P)-binding Rossmann-like Domain"/>
    <property type="match status" value="1"/>
</dbReference>
<sequence>MEEFYTQAPGVGFYPRDFHALQCGVDATRAGIIEITPAPLVAQILQGLVGPLRAEEFSHALESAGLSKAAADSLFEELVRFGVWVPVTPRDHIFLVGSSPLASLLAGALRADDFLVHQPRRGTQLQPFLALARKQIPVVVVDQWSEVEELSTLLHRTTHTWLPVAAFDTRVLLGPAHINGQGPCPLCFGLYRTELDPLWAQVTNQISPVPEPDIVVGAAAIAHTVVAVRSLVGRPSLPGALPVLWSPGRTDDVDVHGRTQQHFFDPHPRCPACFNADTADAPGNLTPL</sequence>
<organism evidence="1 2">
    <name type="scientific">Corynebacterium lizhenjunii</name>
    <dbReference type="NCBI Taxonomy" id="2709394"/>
    <lineage>
        <taxon>Bacteria</taxon>
        <taxon>Bacillati</taxon>
        <taxon>Actinomycetota</taxon>
        <taxon>Actinomycetes</taxon>
        <taxon>Mycobacteriales</taxon>
        <taxon>Corynebacteriaceae</taxon>
        <taxon>Corynebacterium</taxon>
    </lineage>
</organism>
<keyword evidence="2" id="KW-1185">Reference proteome</keyword>
<dbReference type="KEGG" id="cliz:G7Y31_03165"/>
<evidence type="ECO:0008006" key="3">
    <source>
        <dbReference type="Google" id="ProtNLM"/>
    </source>
</evidence>
<protein>
    <recommendedName>
        <fullName evidence="3">Bacteriocin biosynthesis cyclodehydratase domain-containing protein</fullName>
    </recommendedName>
</protein>
<proteinExistence type="predicted"/>
<name>A0A7T0KF93_9CORY</name>
<dbReference type="Proteomes" id="UP000594681">
    <property type="component" value="Chromosome"/>
</dbReference>